<organism evidence="5 6">
    <name type="scientific">Trichodelitschia bisporula</name>
    <dbReference type="NCBI Taxonomy" id="703511"/>
    <lineage>
        <taxon>Eukaryota</taxon>
        <taxon>Fungi</taxon>
        <taxon>Dikarya</taxon>
        <taxon>Ascomycota</taxon>
        <taxon>Pezizomycotina</taxon>
        <taxon>Dothideomycetes</taxon>
        <taxon>Dothideomycetes incertae sedis</taxon>
        <taxon>Phaeotrichales</taxon>
        <taxon>Phaeotrichaceae</taxon>
        <taxon>Trichodelitschia</taxon>
    </lineage>
</organism>
<dbReference type="InterPro" id="IPR036864">
    <property type="entry name" value="Zn2-C6_fun-type_DNA-bd_sf"/>
</dbReference>
<dbReference type="GO" id="GO:0006351">
    <property type="term" value="P:DNA-templated transcription"/>
    <property type="evidence" value="ECO:0007669"/>
    <property type="project" value="InterPro"/>
</dbReference>
<evidence type="ECO:0000313" key="5">
    <source>
        <dbReference type="EMBL" id="KAF2399704.1"/>
    </source>
</evidence>
<keyword evidence="6" id="KW-1185">Reference proteome</keyword>
<reference evidence="5" key="1">
    <citation type="journal article" date="2020" name="Stud. Mycol.">
        <title>101 Dothideomycetes genomes: a test case for predicting lifestyles and emergence of pathogens.</title>
        <authorList>
            <person name="Haridas S."/>
            <person name="Albert R."/>
            <person name="Binder M."/>
            <person name="Bloem J."/>
            <person name="Labutti K."/>
            <person name="Salamov A."/>
            <person name="Andreopoulos B."/>
            <person name="Baker S."/>
            <person name="Barry K."/>
            <person name="Bills G."/>
            <person name="Bluhm B."/>
            <person name="Cannon C."/>
            <person name="Castanera R."/>
            <person name="Culley D."/>
            <person name="Daum C."/>
            <person name="Ezra D."/>
            <person name="Gonzalez J."/>
            <person name="Henrissat B."/>
            <person name="Kuo A."/>
            <person name="Liang C."/>
            <person name="Lipzen A."/>
            <person name="Lutzoni F."/>
            <person name="Magnuson J."/>
            <person name="Mondo S."/>
            <person name="Nolan M."/>
            <person name="Ohm R."/>
            <person name="Pangilinan J."/>
            <person name="Park H.-J."/>
            <person name="Ramirez L."/>
            <person name="Alfaro M."/>
            <person name="Sun H."/>
            <person name="Tritt A."/>
            <person name="Yoshinaga Y."/>
            <person name="Zwiers L.-H."/>
            <person name="Turgeon B."/>
            <person name="Goodwin S."/>
            <person name="Spatafora J."/>
            <person name="Crous P."/>
            <person name="Grigoriev I."/>
        </authorList>
    </citation>
    <scope>NUCLEOTIDE SEQUENCE</scope>
    <source>
        <strain evidence="5">CBS 262.69</strain>
    </source>
</reference>
<sequence>MSSSTRTSATPPPGGAPAGPGGALATTSTTKRACDNCHRRKIKCTVEPSAPNARCTNCATSGLACTYNAIPQKKGPKGSRAKVLNELRRQNSGDLGPSRASASLSQAPRTPGLLPPDVVRACIDFFFKKLYPMQPVVHFAQIETVAGRMGGSAEAYAEIASLCAFALLYAGMSGMGPTEGLDPARGRALLDEALAVRRAVDGVEAASLGAVYTAYWASCCYLCLDNSTAAWIWLRQATTVAHVLGLHDEATYDDEDYVENSRKRRLYWVMFMTERRTYAIRTHRPLTLYATIRMPVADDDPSETVPLSGFFHVATLFLPLDDKFFSVLHRRTEFPGAAWIVTLQARLADAFHYMDSTHRQVLCLKVTQAWLRVQVWRLALRHDCISPLAPEACLTYGFPVDVARELVEMVNVYLTPQIENMLGLAEKLADVADTLADILALGIVPPFAPASILNSLTSSIASARGPAWSGLARLQSKIAQLPNLRGFPPQAQQVAYSPDTGLTASPPPHPAGLAGYGVPMPGLPYHPFPAQHGQGSFPGAPGVESGGFQTPEGGDFAESSRGQAGQAPGQGGGGYEPPGQGGGGYEHGMFHGR</sequence>
<protein>
    <recommendedName>
        <fullName evidence="4">Zn(2)-C6 fungal-type domain-containing protein</fullName>
    </recommendedName>
</protein>
<feature type="region of interest" description="Disordered" evidence="3">
    <location>
        <begin position="1"/>
        <end position="27"/>
    </location>
</feature>
<dbReference type="SUPFAM" id="SSF57701">
    <property type="entry name" value="Zn2/Cys6 DNA-binding domain"/>
    <property type="match status" value="1"/>
</dbReference>
<dbReference type="AlphaFoldDB" id="A0A6G1HUV2"/>
<keyword evidence="2" id="KW-0539">Nucleus</keyword>
<evidence type="ECO:0000313" key="6">
    <source>
        <dbReference type="Proteomes" id="UP000799640"/>
    </source>
</evidence>
<dbReference type="InterPro" id="IPR001138">
    <property type="entry name" value="Zn2Cys6_DnaBD"/>
</dbReference>
<dbReference type="PROSITE" id="PS50048">
    <property type="entry name" value="ZN2_CY6_FUNGAL_2"/>
    <property type="match status" value="1"/>
</dbReference>
<dbReference type="Gene3D" id="4.10.240.10">
    <property type="entry name" value="Zn(2)-C6 fungal-type DNA-binding domain"/>
    <property type="match status" value="1"/>
</dbReference>
<dbReference type="OrthoDB" id="4132249at2759"/>
<dbReference type="InterPro" id="IPR007219">
    <property type="entry name" value="XnlR_reg_dom"/>
</dbReference>
<dbReference type="GO" id="GO:0003677">
    <property type="term" value="F:DNA binding"/>
    <property type="evidence" value="ECO:0007669"/>
    <property type="project" value="InterPro"/>
</dbReference>
<dbReference type="InterPro" id="IPR050797">
    <property type="entry name" value="Carb_Metab_Trans_Reg"/>
</dbReference>
<dbReference type="GO" id="GO:0000981">
    <property type="term" value="F:DNA-binding transcription factor activity, RNA polymerase II-specific"/>
    <property type="evidence" value="ECO:0007669"/>
    <property type="project" value="InterPro"/>
</dbReference>
<feature type="compositionally biased region" description="Gly residues" evidence="3">
    <location>
        <begin position="568"/>
        <end position="586"/>
    </location>
</feature>
<name>A0A6G1HUV2_9PEZI</name>
<dbReference type="PANTHER" id="PTHR31668:SF20">
    <property type="entry name" value="ZN(II)2CYS6 TRANSCRIPTION FACTOR (EUROFUNG)"/>
    <property type="match status" value="1"/>
</dbReference>
<proteinExistence type="predicted"/>
<dbReference type="EMBL" id="ML996697">
    <property type="protein sequence ID" value="KAF2399704.1"/>
    <property type="molecule type" value="Genomic_DNA"/>
</dbReference>
<feature type="domain" description="Zn(2)-C6 fungal-type" evidence="4">
    <location>
        <begin position="33"/>
        <end position="67"/>
    </location>
</feature>
<dbReference type="GO" id="GO:0008270">
    <property type="term" value="F:zinc ion binding"/>
    <property type="evidence" value="ECO:0007669"/>
    <property type="project" value="InterPro"/>
</dbReference>
<dbReference type="PANTHER" id="PTHR31668">
    <property type="entry name" value="GLUCOSE TRANSPORT TRANSCRIPTION REGULATOR RGT1-RELATED-RELATED"/>
    <property type="match status" value="1"/>
</dbReference>
<feature type="region of interest" description="Disordered" evidence="3">
    <location>
        <begin position="89"/>
        <end position="110"/>
    </location>
</feature>
<feature type="region of interest" description="Disordered" evidence="3">
    <location>
        <begin position="489"/>
        <end position="593"/>
    </location>
</feature>
<dbReference type="PROSITE" id="PS00463">
    <property type="entry name" value="ZN2_CY6_FUNGAL_1"/>
    <property type="match status" value="1"/>
</dbReference>
<dbReference type="CDD" id="cd00067">
    <property type="entry name" value="GAL4"/>
    <property type="match status" value="1"/>
</dbReference>
<dbReference type="Pfam" id="PF00172">
    <property type="entry name" value="Zn_clus"/>
    <property type="match status" value="1"/>
</dbReference>
<dbReference type="Pfam" id="PF04082">
    <property type="entry name" value="Fungal_trans"/>
    <property type="match status" value="1"/>
</dbReference>
<keyword evidence="1" id="KW-0479">Metal-binding</keyword>
<evidence type="ECO:0000259" key="4">
    <source>
        <dbReference type="PROSITE" id="PS50048"/>
    </source>
</evidence>
<gene>
    <name evidence="5" type="ORF">EJ06DRAFT_478579</name>
</gene>
<accession>A0A6G1HUV2</accession>
<evidence type="ECO:0000256" key="2">
    <source>
        <dbReference type="ARBA" id="ARBA00023242"/>
    </source>
</evidence>
<evidence type="ECO:0000256" key="1">
    <source>
        <dbReference type="ARBA" id="ARBA00022723"/>
    </source>
</evidence>
<dbReference type="Proteomes" id="UP000799640">
    <property type="component" value="Unassembled WGS sequence"/>
</dbReference>
<evidence type="ECO:0000256" key="3">
    <source>
        <dbReference type="SAM" id="MobiDB-lite"/>
    </source>
</evidence>
<dbReference type="CDD" id="cd12148">
    <property type="entry name" value="fungal_TF_MHR"/>
    <property type="match status" value="1"/>
</dbReference>
<dbReference type="SMART" id="SM00066">
    <property type="entry name" value="GAL4"/>
    <property type="match status" value="1"/>
</dbReference>
<feature type="compositionally biased region" description="Polar residues" evidence="3">
    <location>
        <begin position="490"/>
        <end position="503"/>
    </location>
</feature>